<dbReference type="EMBL" id="CP019699">
    <property type="protein sequence ID" value="AQS55007.1"/>
    <property type="molecule type" value="Genomic_DNA"/>
</dbReference>
<evidence type="ECO:0000313" key="1">
    <source>
        <dbReference type="EMBL" id="AQS55007.1"/>
    </source>
</evidence>
<keyword evidence="2" id="KW-1185">Reference proteome</keyword>
<gene>
    <name evidence="1" type="ORF">B0W44_03705</name>
</gene>
<name>A0A1U9K4N3_9BACL</name>
<reference evidence="1 2" key="1">
    <citation type="journal article" date="2015" name="Int. J. Syst. Evol. Microbiol.">
        <title>Novibacillus thermophilus gen. nov., sp. nov., a Gram-staining-negative and moderately thermophilic member of the family Thermoactinomycetaceae.</title>
        <authorList>
            <person name="Yang G."/>
            <person name="Chen J."/>
            <person name="Zhou S."/>
        </authorList>
    </citation>
    <scope>NUCLEOTIDE SEQUENCE [LARGE SCALE GENOMIC DNA]</scope>
    <source>
        <strain evidence="1 2">SG-1</strain>
    </source>
</reference>
<organism evidence="1 2">
    <name type="scientific">Novibacillus thermophilus</name>
    <dbReference type="NCBI Taxonomy" id="1471761"/>
    <lineage>
        <taxon>Bacteria</taxon>
        <taxon>Bacillati</taxon>
        <taxon>Bacillota</taxon>
        <taxon>Bacilli</taxon>
        <taxon>Bacillales</taxon>
        <taxon>Thermoactinomycetaceae</taxon>
        <taxon>Novibacillus</taxon>
    </lineage>
</organism>
<sequence length="66" mass="7453">MFKTKPKVAIKRDVKNLYLVTWPYYSFILFDTSSAGGARVGKTNASAPVFQAVPFLKTYEYGNQVK</sequence>
<dbReference type="Proteomes" id="UP000188603">
    <property type="component" value="Chromosome"/>
</dbReference>
<accession>A0A1U9K4N3</accession>
<proteinExistence type="predicted"/>
<evidence type="ECO:0000313" key="2">
    <source>
        <dbReference type="Proteomes" id="UP000188603"/>
    </source>
</evidence>
<protein>
    <submittedName>
        <fullName evidence="1">Uncharacterized protein</fullName>
    </submittedName>
</protein>
<dbReference type="AlphaFoldDB" id="A0A1U9K4N3"/>
<dbReference type="STRING" id="1471761.B0W44_03705"/>
<dbReference type="KEGG" id="ntr:B0W44_03705"/>